<protein>
    <submittedName>
        <fullName evidence="9">Basic membrane protein A</fullName>
    </submittedName>
</protein>
<dbReference type="GO" id="GO:0005886">
    <property type="term" value="C:plasma membrane"/>
    <property type="evidence" value="ECO:0007669"/>
    <property type="project" value="UniProtKB-SubCell"/>
</dbReference>
<comment type="subcellular location">
    <subcellularLocation>
        <location evidence="1">Cell membrane</location>
        <topology evidence="1">Lipid-anchor</topology>
    </subcellularLocation>
</comment>
<dbReference type="InterPro" id="IPR050957">
    <property type="entry name" value="BMP_lipoprotein"/>
</dbReference>
<dbReference type="PROSITE" id="PS51257">
    <property type="entry name" value="PROKAR_LIPOPROTEIN"/>
    <property type="match status" value="1"/>
</dbReference>
<evidence type="ECO:0000259" key="8">
    <source>
        <dbReference type="Pfam" id="PF02608"/>
    </source>
</evidence>
<comment type="caution">
    <text evidence="9">The sequence shown here is derived from an EMBL/GenBank/DDBJ whole genome shotgun (WGS) entry which is preliminary data.</text>
</comment>
<evidence type="ECO:0000313" key="10">
    <source>
        <dbReference type="Proteomes" id="UP000585905"/>
    </source>
</evidence>
<dbReference type="PANTHER" id="PTHR34296">
    <property type="entry name" value="TRANSCRIPTIONAL ACTIVATOR PROTEIN MED"/>
    <property type="match status" value="1"/>
</dbReference>
<dbReference type="Gene3D" id="3.40.50.2300">
    <property type="match status" value="2"/>
</dbReference>
<name>A0A839EDI5_9MICO</name>
<dbReference type="SUPFAM" id="SSF53822">
    <property type="entry name" value="Periplasmic binding protein-like I"/>
    <property type="match status" value="1"/>
</dbReference>
<evidence type="ECO:0000256" key="3">
    <source>
        <dbReference type="ARBA" id="ARBA00022475"/>
    </source>
</evidence>
<proteinExistence type="inferred from homology"/>
<dbReference type="InterPro" id="IPR003760">
    <property type="entry name" value="PnrA-like"/>
</dbReference>
<dbReference type="EMBL" id="JACGWX010000004">
    <property type="protein sequence ID" value="MBA8848304.1"/>
    <property type="molecule type" value="Genomic_DNA"/>
</dbReference>
<evidence type="ECO:0000313" key="9">
    <source>
        <dbReference type="EMBL" id="MBA8848304.1"/>
    </source>
</evidence>
<evidence type="ECO:0000256" key="1">
    <source>
        <dbReference type="ARBA" id="ARBA00004193"/>
    </source>
</evidence>
<keyword evidence="4 7" id="KW-0732">Signal</keyword>
<dbReference type="Proteomes" id="UP000585905">
    <property type="component" value="Unassembled WGS sequence"/>
</dbReference>
<dbReference type="Pfam" id="PF02608">
    <property type="entry name" value="Bmp"/>
    <property type="match status" value="1"/>
</dbReference>
<keyword evidence="3" id="KW-1003">Cell membrane</keyword>
<dbReference type="InterPro" id="IPR028082">
    <property type="entry name" value="Peripla_BP_I"/>
</dbReference>
<feature type="chain" id="PRO_5039115870" evidence="7">
    <location>
        <begin position="25"/>
        <end position="365"/>
    </location>
</feature>
<reference evidence="9 10" key="1">
    <citation type="submission" date="2020-07" db="EMBL/GenBank/DDBJ databases">
        <title>Sequencing the genomes of 1000 actinobacteria strains.</title>
        <authorList>
            <person name="Klenk H.-P."/>
        </authorList>
    </citation>
    <scope>NUCLEOTIDE SEQUENCE [LARGE SCALE GENOMIC DNA]</scope>
    <source>
        <strain evidence="9 10">DSM 19663</strain>
    </source>
</reference>
<dbReference type="PRINTS" id="PR01733">
    <property type="entry name" value="LIPPROTEIN48"/>
</dbReference>
<dbReference type="PANTHER" id="PTHR34296:SF2">
    <property type="entry name" value="ABC TRANSPORTER GUANOSINE-BINDING PROTEIN NUPN"/>
    <property type="match status" value="1"/>
</dbReference>
<sequence>MTFTSRKSAFSGLALIGASALVLAGCAAAPEAPEEPAPGETTEEALDFYPCMVSDAGGFDDKSFNQAGFTGLEDAANDLGVEFNAIESPDENAYNPNVSSLVDEGCDLIVTVGFLLAEATSEASAANPDINFAIIDEFVEGDNVKPIQFNTVEAAFLAGYAAASYSQTGFVGTFGGIQIPPVTIFMDGFVQGVEYHNEVKGTSVQALGWDFDAQTGAFTGGFAPGTEALTTAQGLIDQNVDVLLPVGGPIYQSAAEAIRDSGREIALIGVDSDVFETDPSVADLLLTSVLKNIAVGVYDVTTSAADGSFDNSPFVGTLENGGLGLAPFHDFESKVSPDLAAELEEVTAGIIDGSIEVTSPASPGQ</sequence>
<evidence type="ECO:0000256" key="2">
    <source>
        <dbReference type="ARBA" id="ARBA00008610"/>
    </source>
</evidence>
<dbReference type="RefSeq" id="WP_182491098.1">
    <property type="nucleotide sequence ID" value="NZ_BAAAOV010000004.1"/>
</dbReference>
<organism evidence="9 10">
    <name type="scientific">Microcella alkalica</name>
    <dbReference type="NCBI Taxonomy" id="355930"/>
    <lineage>
        <taxon>Bacteria</taxon>
        <taxon>Bacillati</taxon>
        <taxon>Actinomycetota</taxon>
        <taxon>Actinomycetes</taxon>
        <taxon>Micrococcales</taxon>
        <taxon>Microbacteriaceae</taxon>
        <taxon>Microcella</taxon>
    </lineage>
</organism>
<dbReference type="AlphaFoldDB" id="A0A839EDI5"/>
<evidence type="ECO:0000256" key="5">
    <source>
        <dbReference type="ARBA" id="ARBA00023136"/>
    </source>
</evidence>
<dbReference type="CDD" id="cd06354">
    <property type="entry name" value="PBP1_PrnA-like"/>
    <property type="match status" value="1"/>
</dbReference>
<feature type="domain" description="ABC transporter substrate-binding protein PnrA-like" evidence="8">
    <location>
        <begin position="52"/>
        <end position="328"/>
    </location>
</feature>
<accession>A0A839EDI5</accession>
<feature type="signal peptide" evidence="7">
    <location>
        <begin position="1"/>
        <end position="24"/>
    </location>
</feature>
<gene>
    <name evidence="9" type="ORF">FHX53_001903</name>
</gene>
<evidence type="ECO:0000256" key="7">
    <source>
        <dbReference type="SAM" id="SignalP"/>
    </source>
</evidence>
<dbReference type="InterPro" id="IPR008107">
    <property type="entry name" value="Mycoplasma_p48"/>
</dbReference>
<keyword evidence="5" id="KW-0472">Membrane</keyword>
<comment type="similarity">
    <text evidence="2">Belongs to the BMP lipoprotein family.</text>
</comment>
<keyword evidence="10" id="KW-1185">Reference proteome</keyword>
<keyword evidence="6" id="KW-0449">Lipoprotein</keyword>
<evidence type="ECO:0000256" key="6">
    <source>
        <dbReference type="ARBA" id="ARBA00023288"/>
    </source>
</evidence>
<evidence type="ECO:0000256" key="4">
    <source>
        <dbReference type="ARBA" id="ARBA00022729"/>
    </source>
</evidence>